<protein>
    <submittedName>
        <fullName evidence="2">Uncharacterized protein</fullName>
    </submittedName>
</protein>
<proteinExistence type="predicted"/>
<evidence type="ECO:0000256" key="1">
    <source>
        <dbReference type="SAM" id="Phobius"/>
    </source>
</evidence>
<evidence type="ECO:0000313" key="2">
    <source>
        <dbReference type="EMBL" id="CAF0918986.1"/>
    </source>
</evidence>
<reference evidence="2" key="1">
    <citation type="submission" date="2021-02" db="EMBL/GenBank/DDBJ databases">
        <authorList>
            <person name="Nowell W R."/>
        </authorList>
    </citation>
    <scope>NUCLEOTIDE SEQUENCE</scope>
</reference>
<keyword evidence="1" id="KW-0812">Transmembrane</keyword>
<dbReference type="Proteomes" id="UP000677228">
    <property type="component" value="Unassembled WGS sequence"/>
</dbReference>
<comment type="caution">
    <text evidence="2">The sequence shown here is derived from an EMBL/GenBank/DDBJ whole genome shotgun (WGS) entry which is preliminary data.</text>
</comment>
<keyword evidence="1" id="KW-0472">Membrane</keyword>
<dbReference type="Proteomes" id="UP000682733">
    <property type="component" value="Unassembled WGS sequence"/>
</dbReference>
<organism evidence="2 4">
    <name type="scientific">Didymodactylos carnosus</name>
    <dbReference type="NCBI Taxonomy" id="1234261"/>
    <lineage>
        <taxon>Eukaryota</taxon>
        <taxon>Metazoa</taxon>
        <taxon>Spiralia</taxon>
        <taxon>Gnathifera</taxon>
        <taxon>Rotifera</taxon>
        <taxon>Eurotatoria</taxon>
        <taxon>Bdelloidea</taxon>
        <taxon>Philodinida</taxon>
        <taxon>Philodinidae</taxon>
        <taxon>Didymodactylos</taxon>
    </lineage>
</organism>
<sequence length="435" mass="49033">VTRRCGRAVATSNAWSRVNSIIPHEPDLMANCLDGNDDNDKENVGSDNAVTSRAGVSVNAVQSVSEANYNITAAITTATTSEEQQQQPITSSFVSTKRRIVKRGSRNSTSASVDTIDDSFGNEETNSKKINVHVVKEKQSNMWIYDMNQKFSALKQSELKLIFDKNEKIIKLPQDVKGGDIYSLLLNESTTNDWRADGFQWIHGGQDYLRKLKKPVYFKSYFRATEINRDENDSDEIITTTTTEDGKCFLKHVYIDLENHFHVIVHYLEIIEMHCRNDPCGIICVSVTYAMLFHATYAVLFIMVIPLLSENLWGSLNALLFTIIVSLSLISHARASYFDPGLVPLPKKSIDFSDLSTTTLNNQKPTSEGWTIQSILNDRSLIDSLKEDDVRMQPLPPPRVLLRKIFGAGPVILWFFPCDLKSTSRTTDSVDMFRV</sequence>
<dbReference type="AlphaFoldDB" id="A0A8S2DAU2"/>
<feature type="transmembrane region" description="Helical" evidence="1">
    <location>
        <begin position="311"/>
        <end position="330"/>
    </location>
</feature>
<gene>
    <name evidence="2" type="ORF">OVA965_LOCUS10518</name>
    <name evidence="3" type="ORF">TMI583_LOCUS10515</name>
</gene>
<evidence type="ECO:0000313" key="3">
    <source>
        <dbReference type="EMBL" id="CAF3696772.1"/>
    </source>
</evidence>
<evidence type="ECO:0000313" key="4">
    <source>
        <dbReference type="Proteomes" id="UP000677228"/>
    </source>
</evidence>
<accession>A0A8S2DAU2</accession>
<feature type="non-terminal residue" evidence="2">
    <location>
        <position position="1"/>
    </location>
</feature>
<keyword evidence="1" id="KW-1133">Transmembrane helix</keyword>
<name>A0A8S2DAU2_9BILA</name>
<dbReference type="EMBL" id="CAJNOK010003901">
    <property type="protein sequence ID" value="CAF0918986.1"/>
    <property type="molecule type" value="Genomic_DNA"/>
</dbReference>
<feature type="transmembrane region" description="Helical" evidence="1">
    <location>
        <begin position="280"/>
        <end position="305"/>
    </location>
</feature>
<dbReference type="EMBL" id="CAJOBA010003903">
    <property type="protein sequence ID" value="CAF3696772.1"/>
    <property type="molecule type" value="Genomic_DNA"/>
</dbReference>